<feature type="transmembrane region" description="Helical" evidence="1">
    <location>
        <begin position="332"/>
        <end position="351"/>
    </location>
</feature>
<dbReference type="Proteomes" id="UP000064893">
    <property type="component" value="Chromosome"/>
</dbReference>
<evidence type="ECO:0000313" key="2">
    <source>
        <dbReference type="EMBL" id="ALO15356.1"/>
    </source>
</evidence>
<feature type="transmembrane region" description="Helical" evidence="1">
    <location>
        <begin position="842"/>
        <end position="861"/>
    </location>
</feature>
<gene>
    <name evidence="2" type="primary">bepE_2</name>
    <name evidence="2" type="ORF">L21SP5_01714</name>
</gene>
<dbReference type="AlphaFoldDB" id="A0A0S2HZY3"/>
<dbReference type="PATRIC" id="fig|1307839.3.peg.1816"/>
<feature type="transmembrane region" description="Helical" evidence="1">
    <location>
        <begin position="868"/>
        <end position="892"/>
    </location>
</feature>
<sequence>MIRFLVNRPIAVSMVYVAFVLLGVIAIQKIPIALMPDIDVPVITVKVTNPQLDARQTENSVIKPLREKLQQVRGLKDIKSLSENGNGSIEIRLHFETNTDLAFIEVNEKIDRVLGHLSIKVDRPRVVKSSVSDIPVFYLNISAKEDSAVQFTELSNFASNVISRRLEQLEGVALADVSGTVAEQIQIRPKEKQMKALNISFEDIENAILTNHINIGSIVAKEGIYEYNLTFETQINNIEQIQNIWISTPEKKVRLKDIAFINKIVRDREGIITSNNAQAVSIAVVKKAGTRISQMQEELNKLVDQIIQDYPFLKFEKIRDQTRLLNYSLNNLMNTLWLGSILAFIVMLVFIKRWQTPILIGVAIPVSLLISILFFYLFNLSINIISLSGLVLGIGLMIDNTIIVVDNITRYWQEKNPILKACEIGTNEIIRPLLSSVLTTCAIFLPMIYIGGLPGALLLDQALAVTIGLLSSYIVSITLIPVSFKLMHPKNDAKSSIGKVKHAWYHLIYEKLLIKSFRKPVIIGTIVLVLLISGIISYIQIDKKKLPNIRQKELFVEIDWDAPIDVHENKKRSVLLTKLIESHSENTTLYVGKQNYTLNPEENQKSSESKIYVELRNVKDVSLVKQKIKTFFNTNYTNAKYDFKPAESAFSLIFGDQQAPLILEILHAKRSAGLRFSEMKRIGKNLQKQFPFIRQQDILGANYIQIAFKRENLLLYQVPAKMLVRKLKMIFGNYHITNIDDQQWSLPIIISASNSNFYEAIQHSFVINANSESIPLRDLISVSQNQSFNKIIAGENGVYQSMNVMANASNYKAKQQQVSKHFETIKDYLLNWSGSIISNQQMIRQMMIVLLISILLLYFILAAQFESLVLPLIVLIEIPLDIAGALLILYLSGISVNVMSLIGIIVMVGIIVNDSILKIDAINRLNLSGYTLINSIFAGGRIRLRPILMTSLTTIFAMVPFLFMTGIGADLQKSLAVSLIAGMAVGTLVSLFIIPILFYTFKKIASNVKS</sequence>
<dbReference type="Gene3D" id="1.20.1640.10">
    <property type="entry name" value="Multidrug efflux transporter AcrB transmembrane domain"/>
    <property type="match status" value="2"/>
</dbReference>
<feature type="transmembrane region" description="Helical" evidence="1">
    <location>
        <begin position="384"/>
        <end position="408"/>
    </location>
</feature>
<dbReference type="GO" id="GO:0042910">
    <property type="term" value="F:xenobiotic transmembrane transporter activity"/>
    <property type="evidence" value="ECO:0007669"/>
    <property type="project" value="TreeGrafter"/>
</dbReference>
<dbReference type="PANTHER" id="PTHR32063">
    <property type="match status" value="1"/>
</dbReference>
<name>A0A0S2HZY3_9BACT</name>
<dbReference type="Pfam" id="PF00873">
    <property type="entry name" value="ACR_tran"/>
    <property type="match status" value="1"/>
</dbReference>
<evidence type="ECO:0000313" key="3">
    <source>
        <dbReference type="Proteomes" id="UP000064893"/>
    </source>
</evidence>
<feature type="transmembrane region" description="Helical" evidence="1">
    <location>
        <begin position="521"/>
        <end position="541"/>
    </location>
</feature>
<dbReference type="Gene3D" id="3.30.2090.10">
    <property type="entry name" value="Multidrug efflux transporter AcrB TolC docking domain, DN and DC subdomains"/>
    <property type="match status" value="2"/>
</dbReference>
<protein>
    <submittedName>
        <fullName evidence="2">Efflux pump membrane transporter BepE</fullName>
    </submittedName>
</protein>
<feature type="transmembrane region" description="Helical" evidence="1">
    <location>
        <begin position="429"/>
        <end position="450"/>
    </location>
</feature>
<dbReference type="Gene3D" id="3.30.70.1440">
    <property type="entry name" value="Multidrug efflux transporter AcrB pore domain"/>
    <property type="match status" value="1"/>
</dbReference>
<proteinExistence type="predicted"/>
<dbReference type="SUPFAM" id="SSF82866">
    <property type="entry name" value="Multidrug efflux transporter AcrB transmembrane domain"/>
    <property type="match status" value="2"/>
</dbReference>
<keyword evidence="1" id="KW-1133">Transmembrane helix</keyword>
<dbReference type="PRINTS" id="PR00702">
    <property type="entry name" value="ACRIFLAVINRP"/>
</dbReference>
<dbReference type="PANTHER" id="PTHR32063:SF0">
    <property type="entry name" value="SWARMING MOTILITY PROTEIN SWRC"/>
    <property type="match status" value="1"/>
</dbReference>
<dbReference type="InterPro" id="IPR027463">
    <property type="entry name" value="AcrB_DN_DC_subdom"/>
</dbReference>
<keyword evidence="1" id="KW-0812">Transmembrane</keyword>
<feature type="transmembrane region" description="Helical" evidence="1">
    <location>
        <begin position="898"/>
        <end position="917"/>
    </location>
</feature>
<evidence type="ECO:0000256" key="1">
    <source>
        <dbReference type="SAM" id="Phobius"/>
    </source>
</evidence>
<dbReference type="EMBL" id="CP013118">
    <property type="protein sequence ID" value="ALO15356.1"/>
    <property type="molecule type" value="Genomic_DNA"/>
</dbReference>
<feature type="transmembrane region" description="Helical" evidence="1">
    <location>
        <begin position="975"/>
        <end position="1001"/>
    </location>
</feature>
<dbReference type="KEGG" id="blq:L21SP5_01714"/>
<keyword evidence="3" id="KW-1185">Reference proteome</keyword>
<dbReference type="GO" id="GO:0005886">
    <property type="term" value="C:plasma membrane"/>
    <property type="evidence" value="ECO:0007669"/>
    <property type="project" value="TreeGrafter"/>
</dbReference>
<dbReference type="Gene3D" id="3.30.70.1320">
    <property type="entry name" value="Multidrug efflux transporter AcrB pore domain like"/>
    <property type="match status" value="1"/>
</dbReference>
<dbReference type="Gene3D" id="3.30.70.1430">
    <property type="entry name" value="Multidrug efflux transporter AcrB pore domain"/>
    <property type="match status" value="2"/>
</dbReference>
<dbReference type="InterPro" id="IPR001036">
    <property type="entry name" value="Acrflvin-R"/>
</dbReference>
<accession>A0A0S2HZY3</accession>
<feature type="transmembrane region" description="Helical" evidence="1">
    <location>
        <begin position="947"/>
        <end position="969"/>
    </location>
</feature>
<dbReference type="SUPFAM" id="SSF82693">
    <property type="entry name" value="Multidrug efflux transporter AcrB pore domain, PN1, PN2, PC1 and PC2 subdomains"/>
    <property type="match status" value="2"/>
</dbReference>
<reference evidence="2 3" key="1">
    <citation type="submission" date="2015-11" db="EMBL/GenBank/DDBJ databases">
        <title>Description and complete genome sequence of a novel strain predominating in hypersaline microbial mats and representing a new family of the Bacteriodetes phylum.</title>
        <authorList>
            <person name="Spring S."/>
            <person name="Bunk B."/>
            <person name="Sproer C."/>
            <person name="Klenk H.-P."/>
        </authorList>
    </citation>
    <scope>NUCLEOTIDE SEQUENCE [LARGE SCALE GENOMIC DNA]</scope>
    <source>
        <strain evidence="2 3">L21-Spi-D4</strain>
    </source>
</reference>
<dbReference type="SUPFAM" id="SSF82714">
    <property type="entry name" value="Multidrug efflux transporter AcrB TolC docking domain, DN and DC subdomains"/>
    <property type="match status" value="1"/>
</dbReference>
<keyword evidence="1" id="KW-0472">Membrane</keyword>
<dbReference type="STRING" id="1307839.L21SP5_01714"/>
<feature type="transmembrane region" description="Helical" evidence="1">
    <location>
        <begin position="358"/>
        <end position="378"/>
    </location>
</feature>
<organism evidence="2 3">
    <name type="scientific">Salinivirga cyanobacteriivorans</name>
    <dbReference type="NCBI Taxonomy" id="1307839"/>
    <lineage>
        <taxon>Bacteria</taxon>
        <taxon>Pseudomonadati</taxon>
        <taxon>Bacteroidota</taxon>
        <taxon>Bacteroidia</taxon>
        <taxon>Bacteroidales</taxon>
        <taxon>Salinivirgaceae</taxon>
        <taxon>Salinivirga</taxon>
    </lineage>
</organism>
<dbReference type="RefSeq" id="WP_057952822.1">
    <property type="nucleotide sequence ID" value="NZ_CP013118.1"/>
</dbReference>
<feature type="transmembrane region" description="Helical" evidence="1">
    <location>
        <begin position="462"/>
        <end position="484"/>
    </location>
</feature>